<keyword evidence="3" id="KW-1185">Reference proteome</keyword>
<gene>
    <name evidence="2" type="primary">LOC102582023</name>
</gene>
<protein>
    <submittedName>
        <fullName evidence="2">Strictosidine synthase</fullName>
    </submittedName>
</protein>
<dbReference type="PANTHER" id="PTHR10426:SF134">
    <property type="entry name" value="PROTEIN STRICTOSIDINE SYNTHASE-LIKE 3-LIKE"/>
    <property type="match status" value="1"/>
</dbReference>
<evidence type="ECO:0000313" key="2">
    <source>
        <dbReference type="EnsemblPlants" id="PGSC0003DMT400015198"/>
    </source>
</evidence>
<dbReference type="Gramene" id="PGSC0003DMT400015198">
    <property type="protein sequence ID" value="PGSC0003DMT400015198"/>
    <property type="gene ID" value="PGSC0003DMG400005937"/>
</dbReference>
<name>M1A5M3_SOLTU</name>
<reference evidence="3" key="1">
    <citation type="journal article" date="2011" name="Nature">
        <title>Genome sequence and analysis of the tuber crop potato.</title>
        <authorList>
            <consortium name="The Potato Genome Sequencing Consortium"/>
        </authorList>
    </citation>
    <scope>NUCLEOTIDE SEQUENCE [LARGE SCALE GENOMIC DNA]</scope>
    <source>
        <strain evidence="3">cv. DM1-3 516 R44</strain>
    </source>
</reference>
<sequence>MRPAGVFAGVFLLFALYCGFDPFKHSAISEIKDFKAYRVDPPAWSEIPVEKDTQNLLQKSEIKFLNQIQGPESIAFDPKGRGPYTGIADGRIVWWDGEKWTDFAYTSANRSGLCDPKPSPLSYLENEHICGRPLGLRFDKRTGDLYIADAYFGLMKVGPEGGLAETLTTEAEGVPLRFTNDLDIDDEGNVYFTDSSTKYQRRLQKYWLKGEKAGTLEVMAVLPGYPDNVSTNERGEFWVAIHCRRTIYSYINSIYPQLRLFLLKLPIPVKLRALLHLGGKQPAIVVKYSPEGKLLQILEDEEGKVVRAVSEVEEKDGKLWMGSVLMPFIAVYQLE</sequence>
<dbReference type="SUPFAM" id="SSF63829">
    <property type="entry name" value="Calcium-dependent phosphotriesterase"/>
    <property type="match status" value="1"/>
</dbReference>
<organism evidence="2 3">
    <name type="scientific">Solanum tuberosum</name>
    <name type="common">Potato</name>
    <dbReference type="NCBI Taxonomy" id="4113"/>
    <lineage>
        <taxon>Eukaryota</taxon>
        <taxon>Viridiplantae</taxon>
        <taxon>Streptophyta</taxon>
        <taxon>Embryophyta</taxon>
        <taxon>Tracheophyta</taxon>
        <taxon>Spermatophyta</taxon>
        <taxon>Magnoliopsida</taxon>
        <taxon>eudicotyledons</taxon>
        <taxon>Gunneridae</taxon>
        <taxon>Pentapetalae</taxon>
        <taxon>asterids</taxon>
        <taxon>lamiids</taxon>
        <taxon>Solanales</taxon>
        <taxon>Solanaceae</taxon>
        <taxon>Solanoideae</taxon>
        <taxon>Solaneae</taxon>
        <taxon>Solanum</taxon>
    </lineage>
</organism>
<dbReference type="Gene3D" id="2.120.10.30">
    <property type="entry name" value="TolB, C-terminal domain"/>
    <property type="match status" value="2"/>
</dbReference>
<dbReference type="AlphaFoldDB" id="M1A5M3"/>
<dbReference type="Pfam" id="PF20067">
    <property type="entry name" value="SSL_N"/>
    <property type="match status" value="1"/>
</dbReference>
<keyword evidence="1" id="KW-0732">Signal</keyword>
<dbReference type="Proteomes" id="UP000011115">
    <property type="component" value="Unassembled WGS sequence"/>
</dbReference>
<dbReference type="InterPro" id="IPR011042">
    <property type="entry name" value="6-blade_b-propeller_TolB-like"/>
</dbReference>
<evidence type="ECO:0000313" key="3">
    <source>
        <dbReference type="Proteomes" id="UP000011115"/>
    </source>
</evidence>
<dbReference type="EnsemblPlants" id="PGSC0003DMT400015198">
    <property type="protein sequence ID" value="PGSC0003DMT400015198"/>
    <property type="gene ID" value="PGSC0003DMG400005937"/>
</dbReference>
<reference evidence="2" key="2">
    <citation type="submission" date="2015-06" db="UniProtKB">
        <authorList>
            <consortium name="EnsemblPlants"/>
        </authorList>
    </citation>
    <scope>IDENTIFICATION</scope>
    <source>
        <strain evidence="2">DM1-3 516 R44</strain>
    </source>
</reference>
<feature type="chain" id="PRO_5004011021" evidence="1">
    <location>
        <begin position="20"/>
        <end position="335"/>
    </location>
</feature>
<dbReference type="PANTHER" id="PTHR10426">
    <property type="entry name" value="STRICTOSIDINE SYNTHASE-RELATED"/>
    <property type="match status" value="1"/>
</dbReference>
<dbReference type="OrthoDB" id="5307922at2759"/>
<dbReference type="HOGENOM" id="CLU_023267_2_0_1"/>
<proteinExistence type="predicted"/>
<dbReference type="ExpressionAtlas" id="M1A5M3">
    <property type="expression patterns" value="baseline and differential"/>
</dbReference>
<feature type="signal peptide" evidence="1">
    <location>
        <begin position="1"/>
        <end position="19"/>
    </location>
</feature>
<accession>M1A5M3</accession>
<evidence type="ECO:0000256" key="1">
    <source>
        <dbReference type="SAM" id="SignalP"/>
    </source>
</evidence>